<dbReference type="EMBL" id="HACG01021946">
    <property type="protein sequence ID" value="CEK68811.1"/>
    <property type="molecule type" value="Transcribed_RNA"/>
</dbReference>
<organism evidence="2">
    <name type="scientific">Arion vulgaris</name>
    <dbReference type="NCBI Taxonomy" id="1028688"/>
    <lineage>
        <taxon>Eukaryota</taxon>
        <taxon>Metazoa</taxon>
        <taxon>Spiralia</taxon>
        <taxon>Lophotrochozoa</taxon>
        <taxon>Mollusca</taxon>
        <taxon>Gastropoda</taxon>
        <taxon>Heterobranchia</taxon>
        <taxon>Euthyneura</taxon>
        <taxon>Panpulmonata</taxon>
        <taxon>Eupulmonata</taxon>
        <taxon>Stylommatophora</taxon>
        <taxon>Helicina</taxon>
        <taxon>Arionoidea</taxon>
        <taxon>Arionidae</taxon>
        <taxon>Arion</taxon>
    </lineage>
</organism>
<feature type="compositionally biased region" description="Basic residues" evidence="1">
    <location>
        <begin position="57"/>
        <end position="69"/>
    </location>
</feature>
<gene>
    <name evidence="2" type="primary">ORF67838</name>
</gene>
<feature type="non-terminal residue" evidence="2">
    <location>
        <position position="100"/>
    </location>
</feature>
<dbReference type="AlphaFoldDB" id="A0A0B6ZLQ5"/>
<accession>A0A0B6ZLQ5</accession>
<evidence type="ECO:0000256" key="1">
    <source>
        <dbReference type="SAM" id="MobiDB-lite"/>
    </source>
</evidence>
<reference evidence="2" key="1">
    <citation type="submission" date="2014-12" db="EMBL/GenBank/DDBJ databases">
        <title>Insight into the proteome of Arion vulgaris.</title>
        <authorList>
            <person name="Aradska J."/>
            <person name="Bulat T."/>
            <person name="Smidak R."/>
            <person name="Sarate P."/>
            <person name="Gangsoo J."/>
            <person name="Sialana F."/>
            <person name="Bilban M."/>
            <person name="Lubec G."/>
        </authorList>
    </citation>
    <scope>NUCLEOTIDE SEQUENCE</scope>
    <source>
        <tissue evidence="2">Skin</tissue>
    </source>
</reference>
<proteinExistence type="predicted"/>
<name>A0A0B6ZLQ5_9EUPU</name>
<feature type="non-terminal residue" evidence="2">
    <location>
        <position position="1"/>
    </location>
</feature>
<evidence type="ECO:0000313" key="2">
    <source>
        <dbReference type="EMBL" id="CEK68811.1"/>
    </source>
</evidence>
<feature type="compositionally biased region" description="Basic and acidic residues" evidence="1">
    <location>
        <begin position="1"/>
        <end position="12"/>
    </location>
</feature>
<sequence>ERKKKLKEDKKKMSSPKSPPPDISLSGSIQTLEDTEENIGWDKSEVPTSEKEDTNRGNKKWLHRQKKMLQKQQERQHIDSVVRENQEILKKREQQELQEL</sequence>
<feature type="region of interest" description="Disordered" evidence="1">
    <location>
        <begin position="1"/>
        <end position="78"/>
    </location>
</feature>
<protein>
    <recommendedName>
        <fullName evidence="3">CCDC66 domain-containing protein</fullName>
    </recommendedName>
</protein>
<evidence type="ECO:0008006" key="3">
    <source>
        <dbReference type="Google" id="ProtNLM"/>
    </source>
</evidence>
<feature type="compositionally biased region" description="Basic and acidic residues" evidence="1">
    <location>
        <begin position="40"/>
        <end position="56"/>
    </location>
</feature>